<comment type="caution">
    <text evidence="7">The sequence shown here is derived from an EMBL/GenBank/DDBJ whole genome shotgun (WGS) entry which is preliminary data.</text>
</comment>
<evidence type="ECO:0000256" key="4">
    <source>
        <dbReference type="ARBA" id="ARBA00022695"/>
    </source>
</evidence>
<dbReference type="Gene3D" id="3.90.550.10">
    <property type="entry name" value="Spore Coat Polysaccharide Biosynthesis Protein SpsA, Chain A"/>
    <property type="match status" value="1"/>
</dbReference>
<reference evidence="7" key="1">
    <citation type="journal article" date="2014" name="Front. Microbiol.">
        <title>High frequency of phylogenetically diverse reductive dehalogenase-homologous genes in deep subseafloor sedimentary metagenomes.</title>
        <authorList>
            <person name="Kawai M."/>
            <person name="Futagami T."/>
            <person name="Toyoda A."/>
            <person name="Takaki Y."/>
            <person name="Nishi S."/>
            <person name="Hori S."/>
            <person name="Arai W."/>
            <person name="Tsubouchi T."/>
            <person name="Morono Y."/>
            <person name="Uchiyama I."/>
            <person name="Ito T."/>
            <person name="Fujiyama A."/>
            <person name="Inagaki F."/>
            <person name="Takami H."/>
        </authorList>
    </citation>
    <scope>NUCLEOTIDE SEQUENCE</scope>
    <source>
        <strain evidence="7">Expedition CK06-06</strain>
    </source>
</reference>
<evidence type="ECO:0000256" key="3">
    <source>
        <dbReference type="ARBA" id="ARBA00022679"/>
    </source>
</evidence>
<dbReference type="SUPFAM" id="SSF53448">
    <property type="entry name" value="Nucleotide-diphospho-sugar transferases"/>
    <property type="match status" value="1"/>
</dbReference>
<dbReference type="InterPro" id="IPR029044">
    <property type="entry name" value="Nucleotide-diphossugar_trans"/>
</dbReference>
<evidence type="ECO:0000256" key="1">
    <source>
        <dbReference type="ARBA" id="ARBA00006890"/>
    </source>
</evidence>
<sequence length="115" mass="12978">MDKPLIQYSAEEAVESGVEYIAIITSRGKSTMEDHFDKSPELEQFLEEKGKLEFLKEIKRISSLAEFCYIRQKQALGLGHAILMAESFAGKESFAVLLPDDIYDCPSPCTKQLIE</sequence>
<evidence type="ECO:0000256" key="5">
    <source>
        <dbReference type="ARBA" id="ARBA00048128"/>
    </source>
</evidence>
<organism evidence="7">
    <name type="scientific">marine sediment metagenome</name>
    <dbReference type="NCBI Taxonomy" id="412755"/>
    <lineage>
        <taxon>unclassified sequences</taxon>
        <taxon>metagenomes</taxon>
        <taxon>ecological metagenomes</taxon>
    </lineage>
</organism>
<dbReference type="GO" id="GO:0003983">
    <property type="term" value="F:UTP:glucose-1-phosphate uridylyltransferase activity"/>
    <property type="evidence" value="ECO:0007669"/>
    <property type="project" value="UniProtKB-EC"/>
</dbReference>
<dbReference type="Pfam" id="PF00483">
    <property type="entry name" value="NTP_transferase"/>
    <property type="match status" value="1"/>
</dbReference>
<feature type="domain" description="Nucleotidyl transferase" evidence="6">
    <location>
        <begin position="2"/>
        <end position="103"/>
    </location>
</feature>
<dbReference type="EC" id="2.7.7.9" evidence="2"/>
<keyword evidence="3" id="KW-0808">Transferase</keyword>
<dbReference type="GO" id="GO:0006011">
    <property type="term" value="P:UDP-alpha-D-glucose metabolic process"/>
    <property type="evidence" value="ECO:0007669"/>
    <property type="project" value="InterPro"/>
</dbReference>
<protein>
    <recommendedName>
        <fullName evidence="2">UTP--glucose-1-phosphate uridylyltransferase</fullName>
        <ecNumber evidence="2">2.7.7.9</ecNumber>
    </recommendedName>
</protein>
<dbReference type="EMBL" id="BARS01008376">
    <property type="protein sequence ID" value="GAF77900.1"/>
    <property type="molecule type" value="Genomic_DNA"/>
</dbReference>
<name>X0TP50_9ZZZZ</name>
<keyword evidence="4" id="KW-0548">Nucleotidyltransferase</keyword>
<dbReference type="PANTHER" id="PTHR43197:SF1">
    <property type="entry name" value="UTP--GLUCOSE-1-PHOSPHATE URIDYLYLTRANSFERASE"/>
    <property type="match status" value="1"/>
</dbReference>
<evidence type="ECO:0000256" key="2">
    <source>
        <dbReference type="ARBA" id="ARBA00012415"/>
    </source>
</evidence>
<dbReference type="InterPro" id="IPR005771">
    <property type="entry name" value="GalU_uridylyltTrfase_bac/arc"/>
</dbReference>
<comment type="similarity">
    <text evidence="1">Belongs to the UDPGP type 2 family.</text>
</comment>
<proteinExistence type="inferred from homology"/>
<feature type="non-terminal residue" evidence="7">
    <location>
        <position position="115"/>
    </location>
</feature>
<dbReference type="AlphaFoldDB" id="X0TP50"/>
<accession>X0TP50</accession>
<comment type="catalytic activity">
    <reaction evidence="5">
        <text>alpha-D-glucose 1-phosphate + UTP + H(+) = UDP-alpha-D-glucose + diphosphate</text>
        <dbReference type="Rhea" id="RHEA:19889"/>
        <dbReference type="ChEBI" id="CHEBI:15378"/>
        <dbReference type="ChEBI" id="CHEBI:33019"/>
        <dbReference type="ChEBI" id="CHEBI:46398"/>
        <dbReference type="ChEBI" id="CHEBI:58601"/>
        <dbReference type="ChEBI" id="CHEBI:58885"/>
        <dbReference type="EC" id="2.7.7.9"/>
    </reaction>
</comment>
<evidence type="ECO:0000313" key="7">
    <source>
        <dbReference type="EMBL" id="GAF77900.1"/>
    </source>
</evidence>
<dbReference type="PANTHER" id="PTHR43197">
    <property type="entry name" value="UTP--GLUCOSE-1-PHOSPHATE URIDYLYLTRANSFERASE"/>
    <property type="match status" value="1"/>
</dbReference>
<gene>
    <name evidence="7" type="ORF">S01H1_15981</name>
</gene>
<evidence type="ECO:0000259" key="6">
    <source>
        <dbReference type="Pfam" id="PF00483"/>
    </source>
</evidence>
<dbReference type="InterPro" id="IPR005835">
    <property type="entry name" value="NTP_transferase_dom"/>
</dbReference>